<proteinExistence type="predicted"/>
<reference evidence="2" key="1">
    <citation type="submission" date="2016-10" db="EMBL/GenBank/DDBJ databases">
        <authorList>
            <person name="Varghese N."/>
            <person name="Submissions S."/>
        </authorList>
    </citation>
    <scope>NUCLEOTIDE SEQUENCE [LARGE SCALE GENOMIC DNA]</scope>
    <source>
        <strain evidence="2">K1</strain>
    </source>
</reference>
<gene>
    <name evidence="1" type="ORF">SAMN05216169_10863</name>
</gene>
<evidence type="ECO:0000313" key="1">
    <source>
        <dbReference type="EMBL" id="SFA59133.1"/>
    </source>
</evidence>
<sequence length="44" mass="5356">MDMYTKAYQRYVEKCREFGIEAIDLIEFIRNLTTEQVQHIMIQS</sequence>
<organism evidence="1 2">
    <name type="scientific">Anoxybacillus pushchinoensis</name>
    <dbReference type="NCBI Taxonomy" id="150248"/>
    <lineage>
        <taxon>Bacteria</taxon>
        <taxon>Bacillati</taxon>
        <taxon>Bacillota</taxon>
        <taxon>Bacilli</taxon>
        <taxon>Bacillales</taxon>
        <taxon>Anoxybacillaceae</taxon>
        <taxon>Anoxybacillus</taxon>
    </lineage>
</organism>
<keyword evidence="2" id="KW-1185">Reference proteome</keyword>
<dbReference type="RefSeq" id="WP_279625329.1">
    <property type="nucleotide sequence ID" value="NZ_FOJQ01000086.1"/>
</dbReference>
<accession>A0A1I0U5E3</accession>
<protein>
    <submittedName>
        <fullName evidence="1">Uncharacterized protein</fullName>
    </submittedName>
</protein>
<dbReference type="EMBL" id="FOJQ01000086">
    <property type="protein sequence ID" value="SFA59133.1"/>
    <property type="molecule type" value="Genomic_DNA"/>
</dbReference>
<evidence type="ECO:0000313" key="2">
    <source>
        <dbReference type="Proteomes" id="UP000198979"/>
    </source>
</evidence>
<dbReference type="Proteomes" id="UP000198979">
    <property type="component" value="Unassembled WGS sequence"/>
</dbReference>
<dbReference type="STRING" id="150248.SAMN05216169_10863"/>
<dbReference type="AlphaFoldDB" id="A0A1I0U5E3"/>
<name>A0A1I0U5E3_9BACL</name>